<feature type="region of interest" description="Disordered" evidence="5">
    <location>
        <begin position="706"/>
        <end position="734"/>
    </location>
</feature>
<proteinExistence type="predicted"/>
<name>A0A1I8HEK6_9PLAT</name>
<feature type="region of interest" description="Disordered" evidence="5">
    <location>
        <begin position="1066"/>
        <end position="1156"/>
    </location>
</feature>
<evidence type="ECO:0000256" key="3">
    <source>
        <dbReference type="ARBA" id="ARBA00022963"/>
    </source>
</evidence>
<evidence type="ECO:0000256" key="4">
    <source>
        <dbReference type="ARBA" id="ARBA00023098"/>
    </source>
</evidence>
<evidence type="ECO:0000313" key="6">
    <source>
        <dbReference type="Proteomes" id="UP000095280"/>
    </source>
</evidence>
<feature type="compositionally biased region" description="Polar residues" evidence="5">
    <location>
        <begin position="1083"/>
        <end position="1099"/>
    </location>
</feature>
<keyword evidence="4" id="KW-0443">Lipid metabolism</keyword>
<evidence type="ECO:0000256" key="2">
    <source>
        <dbReference type="ARBA" id="ARBA00022801"/>
    </source>
</evidence>
<reference evidence="7" key="1">
    <citation type="submission" date="2016-11" db="UniProtKB">
        <authorList>
            <consortium name="WormBaseParasite"/>
        </authorList>
    </citation>
    <scope>IDENTIFICATION</scope>
</reference>
<feature type="region of interest" description="Disordered" evidence="5">
    <location>
        <begin position="146"/>
        <end position="191"/>
    </location>
</feature>
<sequence>PGIELVARRGEFRAHGAQLLSREVPQRPVIVGLRPLAQLLAQHAGEDAGQDEVQVALQLQVRILQQELQDAHEVDEQGQVVSERVHPDTFGHEYDETRQDLLQAAVRGQTLQGFGPPVLLRIGTTSRSRATSGSLGAAAADLADCRPPRTVSSHSERGRIGPAAAEVDKEASAADPTPGSTNDADEAAAPAAAAAPGAAGAAAAAEEVAGLGGGFSAMAGWQPSMQSQCALRQAPTGRRGSGCEASSVRSTSSDSWKKSRLPPGACIREDGPGRSHLDALHRQGGGVLVGVGRLNTPLPQHGRQIGRPEPAPLAMPGEFQALLDEGAQAEASSDRLAMPHISARQRMDWAATQLRPLCCCSALLAILLVLLPLPSFSIKAPSLWLEKCQQGVHRLATVRAVSPDEFTALGSSRGCSSSSWAVAGSRFSPKHRCRGVWPLSVAAFGSAPARSSSATTAVWFQNAALCSAVQPWPLPADTSAPHISRCWQGDGGSAVGGSGRGTSRVTSSSRPFSAAVMSCLAGSASISASVHSSTPSASSSQRLTNMPGEAAFAAATAAASSRSASSPLSCEVLHNVFGAAQPLGILVWDLKAELIFHGHDQLHVVERVQAEVLGELRLQSKLPVPGTWMEFMQKNHNALCDCEKKCDFASKNLEKMSGSDQRLQTLSIQAGDTSEVKNPARLASTSRRSSMQTNVTTVQQMLRKTNISASTEDTSRKPSCSPPSPTEPGPEISASRFTMEKAPAMKPKPRPQTDGWASGIGGFECKIFTGRPVPAVRVTWSASVSGSEPPAEEAAAAPPPPPLLPPPPLPPVALSDMDCCELASKKCKIINYLQVKMIILSGLLATVKMNIISAGEKLIREQPKNSSRVMAAEAAELGQQAAGVLANPGRPAGLERLVRPDPGAVGSDAGEARRPGQVVARCVCRRGERGPDSGVRVGLRLGQLFDCVHAGVRPESPVVPSFGADDLSHCGDGPGCILGGLGQLRLGEPKSGHKCGVELRLQRANGQVAAVQAAVAAVEVRAAVQDVLAGPGAVAPDEQIARGKQPAGQVGGALRQVGVEDSAEAGSLALGGGRARSRASPTPGRNGSMRTSEAAQNSRFEVEGQRLSRSKRRPPGRRGEEGRRRAPAPGRPVLADLSSSRLSSAAAAAEEAPQATTDLARRADVGRRFSLAAATTVVGGGGVSEAGETAAVLQLAAQPVPPLPRFLARLAAACTVVFTVADVSNSTGQLGVSSGQLEQLPVHLVQQLTGAQPVAGQSDGGSGRCSGVCARRSRRRRSRRRFAAGALRNGRSGWLGFEQAQHSLQVGRQVVRGARPAGQEARRFRPLRLRPAPPTLTVGIARASMSADCRLKTSAGGGGGGGMEGGAAGGLVVSRCRNRAVSLASWRMSASAEFLSLSNRRILSNRRLNDEATASLGLLGDASVLAPLQAGATGARVVMTCDGSWSGWVLSLGLLQRCRSCSRRRRRSRRMICGRWRRRRWRRRRRHGALRSGSRASGDWLAAFPTAVLLRLRLGGRQLHVRAGIGFGQVAGQPVPLVRLRLKAPLQPGVLLHQAALLLLQLAHLELVLSLALVQLLAKVLQVRLQLVDVAGHGFGIQVLDDWRLRLDVSGPSPLEVAAATAAAARLPSSRRWRLFFSASSFSIRFHNRFTSDSWRSGLMSKHLSSSLHWAVTPSNPALLWAASELPWRAAPARAAAPAAAAVAASELTAHLPWDSASPRWTLCHLLRVFIPLLDSPSFLRANTAAHCLDCALQEKLGLRLARLGLKSAKWDSGGGGRRQEFFTLNWNQRQSFQFVFEPCGPHPVGALDLLTGPASDNGGGVLARLFYPALAAPGAGHPYTEPEYVRGLLAFSNWGSWLSAFLCWGFGRLRLNCAWQAEPLRPAQPLPVIIFSHGLGAQRHIYSSLCLELASRGFLVAAVEHRDGSASMSFDVVDGQRRWLPMEAGQLNDFPRRHAQARWRAGECLQLTEAVLALGRGQPPGLIDPNRVHLMGHSFGAATALTTLATTPEAVYKTCSLLDIWMHPVDPEHYNNVKIPVLFLSNEIFHWEANAQRVQAVLDAIESEEMKANLSIRGANHAAQTDAGLYLSAWLSRRIGLADSLHPRDAVLLTARICLAFIARHEGRVDLTEEDRVLLRGEHPDCFPGVKFKPNGGRIGARE</sequence>
<dbReference type="Pfam" id="PF03403">
    <property type="entry name" value="PAF-AH_p_II"/>
    <property type="match status" value="1"/>
</dbReference>
<keyword evidence="3" id="KW-0442">Lipid degradation</keyword>
<evidence type="ECO:0000256" key="5">
    <source>
        <dbReference type="SAM" id="MobiDB-lite"/>
    </source>
</evidence>
<dbReference type="GO" id="GO:0003847">
    <property type="term" value="F:1-alkyl-2-acetylglycerophosphocholine esterase activity"/>
    <property type="evidence" value="ECO:0007669"/>
    <property type="project" value="UniProtKB-EC"/>
</dbReference>
<dbReference type="EC" id="3.1.1.47" evidence="1"/>
<protein>
    <recommendedName>
        <fullName evidence="1">1-alkyl-2-acetylglycerophosphocholine esterase</fullName>
        <ecNumber evidence="1">3.1.1.47</ecNumber>
    </recommendedName>
</protein>
<dbReference type="WBParaSite" id="maker-uti_cns_0005633-snap-gene-0.3-mRNA-1">
    <property type="protein sequence ID" value="maker-uti_cns_0005633-snap-gene-0.3-mRNA-1"/>
    <property type="gene ID" value="maker-uti_cns_0005633-snap-gene-0.3"/>
</dbReference>
<dbReference type="GO" id="GO:0016042">
    <property type="term" value="P:lipid catabolic process"/>
    <property type="evidence" value="ECO:0007669"/>
    <property type="project" value="UniProtKB-KW"/>
</dbReference>
<dbReference type="SUPFAM" id="SSF53474">
    <property type="entry name" value="alpha/beta-Hydrolases"/>
    <property type="match status" value="1"/>
</dbReference>
<accession>A0A1I8HEK6</accession>
<organism evidence="6 7">
    <name type="scientific">Macrostomum lignano</name>
    <dbReference type="NCBI Taxonomy" id="282301"/>
    <lineage>
        <taxon>Eukaryota</taxon>
        <taxon>Metazoa</taxon>
        <taxon>Spiralia</taxon>
        <taxon>Lophotrochozoa</taxon>
        <taxon>Platyhelminthes</taxon>
        <taxon>Rhabditophora</taxon>
        <taxon>Macrostomorpha</taxon>
        <taxon>Macrostomida</taxon>
        <taxon>Macrostomidae</taxon>
        <taxon>Macrostomum</taxon>
    </lineage>
</organism>
<dbReference type="PANTHER" id="PTHR10272">
    <property type="entry name" value="PLATELET-ACTIVATING FACTOR ACETYLHYDROLASE"/>
    <property type="match status" value="1"/>
</dbReference>
<keyword evidence="6" id="KW-1185">Reference proteome</keyword>
<feature type="region of interest" description="Disordered" evidence="5">
    <location>
        <begin position="668"/>
        <end position="694"/>
    </location>
</feature>
<feature type="compositionally biased region" description="Polar residues" evidence="5">
    <location>
        <begin position="683"/>
        <end position="694"/>
    </location>
</feature>
<dbReference type="Gene3D" id="3.40.50.1820">
    <property type="entry name" value="alpha/beta hydrolase"/>
    <property type="match status" value="1"/>
</dbReference>
<dbReference type="Proteomes" id="UP000095280">
    <property type="component" value="Unplaced"/>
</dbReference>
<feature type="region of interest" description="Disordered" evidence="5">
    <location>
        <begin position="229"/>
        <end position="274"/>
    </location>
</feature>
<dbReference type="InterPro" id="IPR029058">
    <property type="entry name" value="AB_hydrolase_fold"/>
</dbReference>
<feature type="compositionally biased region" description="Low complexity" evidence="5">
    <location>
        <begin position="1127"/>
        <end position="1152"/>
    </location>
</feature>
<keyword evidence="2" id="KW-0378">Hydrolase</keyword>
<evidence type="ECO:0000256" key="1">
    <source>
        <dbReference type="ARBA" id="ARBA00013201"/>
    </source>
</evidence>
<evidence type="ECO:0000313" key="7">
    <source>
        <dbReference type="WBParaSite" id="maker-uti_cns_0005633-snap-gene-0.3-mRNA-1"/>
    </source>
</evidence>
<dbReference type="PANTHER" id="PTHR10272:SF0">
    <property type="entry name" value="PLATELET-ACTIVATING FACTOR ACETYLHYDROLASE"/>
    <property type="match status" value="1"/>
</dbReference>
<feature type="region of interest" description="Disordered" evidence="5">
    <location>
        <begin position="784"/>
        <end position="805"/>
    </location>
</feature>